<dbReference type="GO" id="GO:0005658">
    <property type="term" value="C:alpha DNA polymerase:primase complex"/>
    <property type="evidence" value="ECO:0007669"/>
    <property type="project" value="UniProtKB-ARBA"/>
</dbReference>
<evidence type="ECO:0000313" key="13">
    <source>
        <dbReference type="EMBL" id="CEP12146.1"/>
    </source>
</evidence>
<evidence type="ECO:0000256" key="2">
    <source>
        <dbReference type="ARBA" id="ARBA00022478"/>
    </source>
</evidence>
<evidence type="ECO:0000313" key="14">
    <source>
        <dbReference type="Proteomes" id="UP000054107"/>
    </source>
</evidence>
<organism evidence="13 14">
    <name type="scientific">Parasitella parasitica</name>
    <dbReference type="NCBI Taxonomy" id="35722"/>
    <lineage>
        <taxon>Eukaryota</taxon>
        <taxon>Fungi</taxon>
        <taxon>Fungi incertae sedis</taxon>
        <taxon>Mucoromycota</taxon>
        <taxon>Mucoromycotina</taxon>
        <taxon>Mucoromycetes</taxon>
        <taxon>Mucorales</taxon>
        <taxon>Mucorineae</taxon>
        <taxon>Mucoraceae</taxon>
        <taxon>Parasitella</taxon>
    </lineage>
</organism>
<dbReference type="GO" id="GO:0003899">
    <property type="term" value="F:DNA-directed RNA polymerase activity"/>
    <property type="evidence" value="ECO:0007669"/>
    <property type="project" value="InterPro"/>
</dbReference>
<evidence type="ECO:0000256" key="1">
    <source>
        <dbReference type="ARBA" id="ARBA00009762"/>
    </source>
</evidence>
<dbReference type="EMBL" id="LN727414">
    <property type="protein sequence ID" value="CEP12146.1"/>
    <property type="molecule type" value="Genomic_DNA"/>
</dbReference>
<dbReference type="InterPro" id="IPR055412">
    <property type="entry name" value="UVB_sens_C"/>
</dbReference>
<keyword evidence="14" id="KW-1185">Reference proteome</keyword>
<dbReference type="NCBIfam" id="TIGR00335">
    <property type="entry name" value="primase_sml"/>
    <property type="match status" value="1"/>
</dbReference>
<evidence type="ECO:0000256" key="5">
    <source>
        <dbReference type="ARBA" id="ARBA00022695"/>
    </source>
</evidence>
<evidence type="ECO:0000256" key="10">
    <source>
        <dbReference type="RuleBase" id="RU003514"/>
    </source>
</evidence>
<keyword evidence="6 10" id="KW-0235">DNA replication</keyword>
<evidence type="ECO:0000256" key="6">
    <source>
        <dbReference type="ARBA" id="ARBA00022705"/>
    </source>
</evidence>
<reference evidence="13 14" key="1">
    <citation type="submission" date="2014-09" db="EMBL/GenBank/DDBJ databases">
        <authorList>
            <person name="Ellenberger Sabrina"/>
        </authorList>
    </citation>
    <scope>NUCLEOTIDE SEQUENCE [LARGE SCALE GENOMIC DNA]</scope>
    <source>
        <strain evidence="13 14">CBS 412.66</strain>
    </source>
</reference>
<keyword evidence="5" id="KW-0548">Nucleotidyltransferase</keyword>
<dbReference type="SUPFAM" id="SSF56747">
    <property type="entry name" value="Prim-pol domain"/>
    <property type="match status" value="1"/>
</dbReference>
<evidence type="ECO:0000259" key="12">
    <source>
        <dbReference type="Pfam" id="PF24160"/>
    </source>
</evidence>
<keyword evidence="7" id="KW-0479">Metal-binding</keyword>
<evidence type="ECO:0000256" key="8">
    <source>
        <dbReference type="ARBA" id="ARBA00022833"/>
    </source>
</evidence>
<evidence type="ECO:0000256" key="7">
    <source>
        <dbReference type="ARBA" id="ARBA00022723"/>
    </source>
</evidence>
<dbReference type="STRING" id="35722.A0A0B7N1I4"/>
<evidence type="ECO:0000259" key="11">
    <source>
        <dbReference type="Pfam" id="PF04884"/>
    </source>
</evidence>
<dbReference type="Pfam" id="PF01896">
    <property type="entry name" value="DNA_primase_S"/>
    <property type="match status" value="1"/>
</dbReference>
<gene>
    <name evidence="13" type="primary">PARPA_06068.1 scaffold 20777</name>
</gene>
<dbReference type="InterPro" id="IPR054549">
    <property type="entry name" value="UVB_sens_RUS_dom"/>
</dbReference>
<comment type="similarity">
    <text evidence="1 10">Belongs to the eukaryotic-type primase small subunit family.</text>
</comment>
<protein>
    <recommendedName>
        <fullName evidence="10">DNA primase</fullName>
        <ecNumber evidence="10">2.7.7.-</ecNumber>
    </recommendedName>
</protein>
<keyword evidence="3 10" id="KW-0639">Primosome</keyword>
<dbReference type="FunFam" id="3.90.920.10:FF:000003">
    <property type="entry name" value="DNA primase"/>
    <property type="match status" value="1"/>
</dbReference>
<sequence>MTDIQEQAQNELKDVDMEADFFSDYDEDMNNVDNEAAKVNTNNSDAAAQQGVELGKYENNPVFLYRMFYSRFFPFKTYFNWLNYDTTPTRNFTHREFSFTLPSDIYIRFKSFPNAEALKKEIERIQPIKIDIGAIYAVKPIDKKAVSEKAFKPLEKELVFDIDMTDYDEVRTCCSGGDVCMLCWEFMTVAIKVIDTSLRDDFGFEQIMWVYSGRRGVHCWVCDQKARKLDNESRKAIVSFLDIIKGGSQIARKVKQPKNLHPSLRRSFKIVDQHFKSLILSDMGILDRAETWNKVLEIIPDTEVREKIESQWLEHPYKSGAEKWSILENAINKAEKKKKFKDEVARDIEFQYCYPRLDAKVSTAINHLLKSPFCVHPKTLRVCVPIKVDECESFNPLTVPNLTTLNQELEEYNRANPEKDRIADYKKTSLRPYIEYFEKFVNDIVLEVTRNKRVPCMDAKEFYELVYGRKRIYTSLQTIGKTKSATASKGRIAAPVTTSPMSWEWIQPAEDSNQKKREWYQLKQKKNGYSALNTMKQNMREMFLPVGYPESVHDCYKKFHIWLFLETYVGSAIGVLCSQAMLASLGLGTLEATGGAVAIQWVLKDGIGEIGKLFFIKRYASSFDSHPKTWKFVCEIFSTVGSFLQLCTSVVTPKLFLPLAAAGNMFELIHESIWIASHMTFTKHFSPNGNIGDIVAKDDAQMSTAHLVGMLTGVGLISVSHSPMFLFGVFAVLSPINIWSTTKMLHAAKFEILNQAKLTLLGREFIDSGVVVEYDKLKDREVGFGEWIKPAYGKNKKGAIAVNIKLGPSAEQAYGVTGEVEGVVQVLKHENYLLNYHKNTMWVMFHQDAGSNDVIRSILHSLKFHDSLSQSNITKESDWNGYIHALEDSLAWTKSNYPKFVAELDQKNWQSDIVYWNDSGMRLAWKDHELAEEGMQITN</sequence>
<name>A0A0B7N1I4_9FUNG</name>
<dbReference type="OrthoDB" id="19606at2759"/>
<feature type="domain" description="Root UVB sensitive protein C-terminal" evidence="12">
    <location>
        <begin position="802"/>
        <end position="912"/>
    </location>
</feature>
<dbReference type="GO" id="GO:0006269">
    <property type="term" value="P:DNA replication, synthesis of primer"/>
    <property type="evidence" value="ECO:0007669"/>
    <property type="project" value="UniProtKB-KW"/>
</dbReference>
<evidence type="ECO:0000256" key="3">
    <source>
        <dbReference type="ARBA" id="ARBA00022515"/>
    </source>
</evidence>
<dbReference type="Pfam" id="PF04884">
    <property type="entry name" value="UVB_sens_prot"/>
    <property type="match status" value="1"/>
</dbReference>
<dbReference type="AlphaFoldDB" id="A0A0B7N1I4"/>
<keyword evidence="4 10" id="KW-0808">Transferase</keyword>
<proteinExistence type="inferred from homology"/>
<evidence type="ECO:0000256" key="4">
    <source>
        <dbReference type="ARBA" id="ARBA00022679"/>
    </source>
</evidence>
<dbReference type="CDD" id="cd04860">
    <property type="entry name" value="AE_Prim_S"/>
    <property type="match status" value="1"/>
</dbReference>
<dbReference type="Gene3D" id="3.90.920.10">
    <property type="entry name" value="DNA primase, PRIM domain"/>
    <property type="match status" value="1"/>
</dbReference>
<dbReference type="Pfam" id="PF24160">
    <property type="entry name" value="UVB_sens_C"/>
    <property type="match status" value="1"/>
</dbReference>
<dbReference type="GO" id="GO:0046872">
    <property type="term" value="F:metal ion binding"/>
    <property type="evidence" value="ECO:0007669"/>
    <property type="project" value="UniProtKB-KW"/>
</dbReference>
<accession>A0A0B7N1I4</accession>
<keyword evidence="2 10" id="KW-0240">DNA-directed RNA polymerase</keyword>
<dbReference type="PANTHER" id="PTHR10536">
    <property type="entry name" value="DNA PRIMASE SMALL SUBUNIT"/>
    <property type="match status" value="1"/>
</dbReference>
<keyword evidence="8" id="KW-0862">Zinc</keyword>
<evidence type="ECO:0000256" key="9">
    <source>
        <dbReference type="ARBA" id="ARBA00023163"/>
    </source>
</evidence>
<dbReference type="InterPro" id="IPR002755">
    <property type="entry name" value="DNA_primase_S"/>
</dbReference>
<dbReference type="EC" id="2.7.7.-" evidence="10"/>
<keyword evidence="9" id="KW-0804">Transcription</keyword>
<feature type="domain" description="Protein root UVB sensitive/RUS" evidence="11">
    <location>
        <begin position="533"/>
        <end position="768"/>
    </location>
</feature>
<dbReference type="InterPro" id="IPR014052">
    <property type="entry name" value="DNA_primase_ssu_euk/arc"/>
</dbReference>
<dbReference type="Proteomes" id="UP000054107">
    <property type="component" value="Unassembled WGS sequence"/>
</dbReference>